<proteinExistence type="predicted"/>
<keyword evidence="4" id="KW-1185">Reference proteome</keyword>
<evidence type="ECO:0000256" key="2">
    <source>
        <dbReference type="SAM" id="SignalP"/>
    </source>
</evidence>
<organism evidence="3 4">
    <name type="scientific">Cylicocyclus nassatus</name>
    <name type="common">Nematode worm</name>
    <dbReference type="NCBI Taxonomy" id="53992"/>
    <lineage>
        <taxon>Eukaryota</taxon>
        <taxon>Metazoa</taxon>
        <taxon>Ecdysozoa</taxon>
        <taxon>Nematoda</taxon>
        <taxon>Chromadorea</taxon>
        <taxon>Rhabditida</taxon>
        <taxon>Rhabditina</taxon>
        <taxon>Rhabditomorpha</taxon>
        <taxon>Strongyloidea</taxon>
        <taxon>Strongylidae</taxon>
        <taxon>Cylicocyclus</taxon>
    </lineage>
</organism>
<comment type="caution">
    <text evidence="3">The sequence shown here is derived from an EMBL/GenBank/DDBJ whole genome shotgun (WGS) entry which is preliminary data.</text>
</comment>
<dbReference type="EMBL" id="CATQJL010000326">
    <property type="protein sequence ID" value="CAJ0609301.1"/>
    <property type="molecule type" value="Genomic_DNA"/>
</dbReference>
<dbReference type="Proteomes" id="UP001176961">
    <property type="component" value="Unassembled WGS sequence"/>
</dbReference>
<feature type="region of interest" description="Disordered" evidence="1">
    <location>
        <begin position="28"/>
        <end position="119"/>
    </location>
</feature>
<protein>
    <submittedName>
        <fullName evidence="3">Uncharacterized protein</fullName>
    </submittedName>
</protein>
<reference evidence="3" key="1">
    <citation type="submission" date="2023-07" db="EMBL/GenBank/DDBJ databases">
        <authorList>
            <consortium name="CYATHOMIX"/>
        </authorList>
    </citation>
    <scope>NUCLEOTIDE SEQUENCE</scope>
    <source>
        <strain evidence="3">N/A</strain>
    </source>
</reference>
<feature type="compositionally biased region" description="Pro residues" evidence="1">
    <location>
        <begin position="31"/>
        <end position="52"/>
    </location>
</feature>
<dbReference type="AlphaFoldDB" id="A0AA36HEI9"/>
<evidence type="ECO:0000256" key="1">
    <source>
        <dbReference type="SAM" id="MobiDB-lite"/>
    </source>
</evidence>
<evidence type="ECO:0000313" key="3">
    <source>
        <dbReference type="EMBL" id="CAJ0609301.1"/>
    </source>
</evidence>
<evidence type="ECO:0000313" key="4">
    <source>
        <dbReference type="Proteomes" id="UP001176961"/>
    </source>
</evidence>
<feature type="compositionally biased region" description="Gly residues" evidence="1">
    <location>
        <begin position="53"/>
        <end position="68"/>
    </location>
</feature>
<accession>A0AA36HEI9</accession>
<gene>
    <name evidence="3" type="ORF">CYNAS_LOCUS21284</name>
</gene>
<feature type="chain" id="PRO_5041432986" evidence="2">
    <location>
        <begin position="16"/>
        <end position="119"/>
    </location>
</feature>
<name>A0AA36HEI9_CYLNA</name>
<feature type="signal peptide" evidence="2">
    <location>
        <begin position="1"/>
        <end position="15"/>
    </location>
</feature>
<keyword evidence="2" id="KW-0732">Signal</keyword>
<sequence length="119" mass="12054">MMIYILLLCVGIASAGVGRFRRGGYGRPQMFAPPLPDTGFPQPPPPPPPPPMGGGYGRPSFGGGGYGGPSSFTSVNIYDQPQGGYGRPSGYGRPASFGGFGQDGGFGGGSDFGSFGGRK</sequence>
<feature type="compositionally biased region" description="Gly residues" evidence="1">
    <location>
        <begin position="98"/>
        <end position="119"/>
    </location>
</feature>